<dbReference type="GO" id="GO:0035999">
    <property type="term" value="P:tetrahydrofolate interconversion"/>
    <property type="evidence" value="ECO:0007669"/>
    <property type="project" value="TreeGrafter"/>
</dbReference>
<dbReference type="PANTHER" id="PTHR23407">
    <property type="entry name" value="ATPASE INHIBITOR/5-FORMYLTETRAHYDROFOLATE CYCLO-LIGASE"/>
    <property type="match status" value="1"/>
</dbReference>
<keyword evidence="5" id="KW-0460">Magnesium</keyword>
<comment type="cofactor">
    <cofactor evidence="5">
        <name>Mg(2+)</name>
        <dbReference type="ChEBI" id="CHEBI:18420"/>
    </cofactor>
</comment>
<dbReference type="GO" id="GO:0030272">
    <property type="term" value="F:5-formyltetrahydrofolate cyclo-ligase activity"/>
    <property type="evidence" value="ECO:0007669"/>
    <property type="project" value="UniProtKB-EC"/>
</dbReference>
<evidence type="ECO:0000256" key="4">
    <source>
        <dbReference type="PIRSR" id="PIRSR006806-1"/>
    </source>
</evidence>
<keyword evidence="2 4" id="KW-0547">Nucleotide-binding</keyword>
<evidence type="ECO:0000256" key="1">
    <source>
        <dbReference type="ARBA" id="ARBA00010638"/>
    </source>
</evidence>
<gene>
    <name evidence="6" type="ORF">EYS42_14825</name>
</gene>
<feature type="binding site" evidence="4">
    <location>
        <begin position="5"/>
        <end position="9"/>
    </location>
    <ligand>
        <name>ATP</name>
        <dbReference type="ChEBI" id="CHEBI:30616"/>
    </ligand>
</feature>
<evidence type="ECO:0000313" key="7">
    <source>
        <dbReference type="Proteomes" id="UP000292120"/>
    </source>
</evidence>
<dbReference type="NCBIfam" id="TIGR02727">
    <property type="entry name" value="MTHFS_bact"/>
    <property type="match status" value="1"/>
</dbReference>
<feature type="binding site" evidence="4">
    <location>
        <position position="57"/>
    </location>
    <ligand>
        <name>substrate</name>
    </ligand>
</feature>
<evidence type="ECO:0000256" key="3">
    <source>
        <dbReference type="ARBA" id="ARBA00022840"/>
    </source>
</evidence>
<keyword evidence="5" id="KW-0479">Metal-binding</keyword>
<organism evidence="6 7">
    <name type="scientific">Aquabacterium lacunae</name>
    <dbReference type="NCBI Taxonomy" id="2528630"/>
    <lineage>
        <taxon>Bacteria</taxon>
        <taxon>Pseudomonadati</taxon>
        <taxon>Pseudomonadota</taxon>
        <taxon>Betaproteobacteria</taxon>
        <taxon>Burkholderiales</taxon>
        <taxon>Aquabacterium</taxon>
    </lineage>
</organism>
<comment type="caution">
    <text evidence="6">The sequence shown here is derived from an EMBL/GenBank/DDBJ whole genome shotgun (WGS) entry which is preliminary data.</text>
</comment>
<sequence length="191" mass="20482">MPDSRTALRQQLLQARQAWAATEAAVAAQARLNEHLLALLSQLEPEGLGLYWPIRGEFNPCPVAETLAGTLNLQRSLPHAFKGEGGAGRRMEYRVWDGQAPRAVDECGIACSDGAKASPDVLLVPCVGFTRSGFRLGYGGGYFDRYMAAHPHVTAVGVAWDEALVDDTAFAPQAHDQPLMLIVTPSGVVDA</sequence>
<dbReference type="Pfam" id="PF01812">
    <property type="entry name" value="5-FTHF_cyc-lig"/>
    <property type="match status" value="1"/>
</dbReference>
<keyword evidence="7" id="KW-1185">Reference proteome</keyword>
<evidence type="ECO:0000313" key="6">
    <source>
        <dbReference type="EMBL" id="TBO28277.1"/>
    </source>
</evidence>
<proteinExistence type="inferred from homology"/>
<protein>
    <recommendedName>
        <fullName evidence="5">5-formyltetrahydrofolate cyclo-ligase</fullName>
        <ecNumber evidence="5">6.3.3.2</ecNumber>
    </recommendedName>
</protein>
<comment type="similarity">
    <text evidence="1 5">Belongs to the 5-formyltetrahydrofolate cyclo-ligase family.</text>
</comment>
<reference evidence="6 7" key="1">
    <citation type="submission" date="2019-02" db="EMBL/GenBank/DDBJ databases">
        <title>Aquabacterium sp. strain KMB7.</title>
        <authorList>
            <person name="Chen W.-M."/>
        </authorList>
    </citation>
    <scope>NUCLEOTIDE SEQUENCE [LARGE SCALE GENOMIC DNA]</scope>
    <source>
        <strain evidence="6 7">KMB7</strain>
    </source>
</reference>
<dbReference type="InterPro" id="IPR037171">
    <property type="entry name" value="NagB/RpiA_transferase-like"/>
</dbReference>
<keyword evidence="6" id="KW-0436">Ligase</keyword>
<dbReference type="RefSeq" id="WP_130968974.1">
    <property type="nucleotide sequence ID" value="NZ_SIXI01000007.1"/>
</dbReference>
<dbReference type="GO" id="GO:0005524">
    <property type="term" value="F:ATP binding"/>
    <property type="evidence" value="ECO:0007669"/>
    <property type="project" value="UniProtKB-KW"/>
</dbReference>
<dbReference type="OrthoDB" id="9801938at2"/>
<keyword evidence="3 4" id="KW-0067">ATP-binding</keyword>
<accession>A0A4V2JFC4</accession>
<dbReference type="Proteomes" id="UP000292120">
    <property type="component" value="Unassembled WGS sequence"/>
</dbReference>
<dbReference type="EC" id="6.3.3.2" evidence="5"/>
<dbReference type="InterPro" id="IPR024185">
    <property type="entry name" value="FTHF_cligase-like_sf"/>
</dbReference>
<comment type="catalytic activity">
    <reaction evidence="5">
        <text>(6S)-5-formyl-5,6,7,8-tetrahydrofolate + ATP = (6R)-5,10-methenyltetrahydrofolate + ADP + phosphate</text>
        <dbReference type="Rhea" id="RHEA:10488"/>
        <dbReference type="ChEBI" id="CHEBI:30616"/>
        <dbReference type="ChEBI" id="CHEBI:43474"/>
        <dbReference type="ChEBI" id="CHEBI:57455"/>
        <dbReference type="ChEBI" id="CHEBI:57457"/>
        <dbReference type="ChEBI" id="CHEBI:456216"/>
        <dbReference type="EC" id="6.3.3.2"/>
    </reaction>
</comment>
<evidence type="ECO:0000256" key="2">
    <source>
        <dbReference type="ARBA" id="ARBA00022741"/>
    </source>
</evidence>
<dbReference type="GO" id="GO:0009396">
    <property type="term" value="P:folic acid-containing compound biosynthetic process"/>
    <property type="evidence" value="ECO:0007669"/>
    <property type="project" value="TreeGrafter"/>
</dbReference>
<evidence type="ECO:0000256" key="5">
    <source>
        <dbReference type="RuleBase" id="RU361279"/>
    </source>
</evidence>
<dbReference type="PIRSF" id="PIRSF006806">
    <property type="entry name" value="FTHF_cligase"/>
    <property type="match status" value="1"/>
</dbReference>
<dbReference type="GO" id="GO:0046872">
    <property type="term" value="F:metal ion binding"/>
    <property type="evidence" value="ECO:0007669"/>
    <property type="project" value="UniProtKB-KW"/>
</dbReference>
<dbReference type="Gene3D" id="3.40.50.10420">
    <property type="entry name" value="NagB/RpiA/CoA transferase-like"/>
    <property type="match status" value="1"/>
</dbReference>
<dbReference type="AlphaFoldDB" id="A0A4V2JFC4"/>
<dbReference type="EMBL" id="SIXI01000007">
    <property type="protein sequence ID" value="TBO28277.1"/>
    <property type="molecule type" value="Genomic_DNA"/>
</dbReference>
<name>A0A4V2JFC4_9BURK</name>
<dbReference type="InterPro" id="IPR002698">
    <property type="entry name" value="FTHF_cligase"/>
</dbReference>
<dbReference type="SUPFAM" id="SSF100950">
    <property type="entry name" value="NagB/RpiA/CoA transferase-like"/>
    <property type="match status" value="1"/>
</dbReference>
<dbReference type="PANTHER" id="PTHR23407:SF1">
    <property type="entry name" value="5-FORMYLTETRAHYDROFOLATE CYCLO-LIGASE"/>
    <property type="match status" value="1"/>
</dbReference>